<evidence type="ECO:0000256" key="7">
    <source>
        <dbReference type="SAM" id="Phobius"/>
    </source>
</evidence>
<proteinExistence type="inferred from homology"/>
<keyword evidence="4 7" id="KW-0812">Transmembrane</keyword>
<evidence type="ECO:0000256" key="6">
    <source>
        <dbReference type="ARBA" id="ARBA00023136"/>
    </source>
</evidence>
<feature type="transmembrane region" description="Helical" evidence="7">
    <location>
        <begin position="27"/>
        <end position="48"/>
    </location>
</feature>
<dbReference type="RefSeq" id="WP_206004846.1">
    <property type="nucleotide sequence ID" value="NZ_CP070618.1"/>
</dbReference>
<feature type="transmembrane region" description="Helical" evidence="7">
    <location>
        <begin position="235"/>
        <end position="257"/>
    </location>
</feature>
<keyword evidence="10" id="KW-1185">Reference proteome</keyword>
<evidence type="ECO:0000256" key="1">
    <source>
        <dbReference type="ARBA" id="ARBA00004651"/>
    </source>
</evidence>
<dbReference type="PANTHER" id="PTHR43077:SF8">
    <property type="entry name" value="DOXORUBICIN RESISTANCE ABC TRANSPORTER PERMEASE PROTEIN DRRB"/>
    <property type="match status" value="1"/>
</dbReference>
<sequence>MVQRTIDGEQEPSADRRTWNVLRASRFWITPIVLVCIVMTLLVALYMGGMLDPTKHLRHFPIALVNQDEGDTVPGSYPPTRQTLGTQIASRLIDGVDSEKIDLRPMGIAQAQSLLDEGKIYGAIVIPSDFTKRTFILAHASITPGDVEEPMITVYTNPRTGTMNTNLVQNIGEMTLRPVNQAVGEQLTAQVNQQLGSGSETPLSGASRLVLADPIDVRTVAHNPLPDGTGFGLAAFYYALLLVLAGFTGATIISALVDGMLGFTPTEVGPLYLHNEAVRITRFHTLLVKWAIMVALGLIVSGLYLWISSALGLPITDPLMLWEYGAFAITAVGITAVSVMAAFGSLGQVINLMIFVVLALPSSGGTIPLEATPSLYWWLGEFEPMHQIYLGVRAILFFGASGDAGLFHAVWMTLAGLVIGLTFGAVITRFYDRKGLRRSHKAPMPLPAIVSD</sequence>
<dbReference type="Proteomes" id="UP000662986">
    <property type="component" value="Plasmid unnamed1"/>
</dbReference>
<geneLocation type="plasmid" evidence="9 10">
    <name>unnamed1</name>
</geneLocation>
<evidence type="ECO:0000256" key="2">
    <source>
        <dbReference type="ARBA" id="ARBA00007783"/>
    </source>
</evidence>
<evidence type="ECO:0000313" key="10">
    <source>
        <dbReference type="Proteomes" id="UP000662986"/>
    </source>
</evidence>
<keyword evidence="3" id="KW-1003">Cell membrane</keyword>
<evidence type="ECO:0000313" key="9">
    <source>
        <dbReference type="EMBL" id="QSE88088.1"/>
    </source>
</evidence>
<comment type="subcellular location">
    <subcellularLocation>
        <location evidence="1">Cell membrane</location>
        <topology evidence="1">Multi-pass membrane protein</topology>
    </subcellularLocation>
</comment>
<dbReference type="InterPro" id="IPR051328">
    <property type="entry name" value="T7SS_ABC-Transporter"/>
</dbReference>
<feature type="transmembrane region" description="Helical" evidence="7">
    <location>
        <begin position="349"/>
        <end position="367"/>
    </location>
</feature>
<feature type="transmembrane region" description="Helical" evidence="7">
    <location>
        <begin position="413"/>
        <end position="431"/>
    </location>
</feature>
<keyword evidence="9" id="KW-0614">Plasmid</keyword>
<dbReference type="Gene3D" id="3.40.1710.10">
    <property type="entry name" value="abc type-2 transporter like domain"/>
    <property type="match status" value="1"/>
</dbReference>
<evidence type="ECO:0000256" key="3">
    <source>
        <dbReference type="ARBA" id="ARBA00022475"/>
    </source>
</evidence>
<dbReference type="InterPro" id="IPR022703">
    <property type="entry name" value="DUF3533"/>
</dbReference>
<feature type="domain" description="DUF3533" evidence="8">
    <location>
        <begin position="33"/>
        <end position="401"/>
    </location>
</feature>
<organism evidence="9 10">
    <name type="scientific">Rhodococcus pseudokoreensis</name>
    <dbReference type="NCBI Taxonomy" id="2811421"/>
    <lineage>
        <taxon>Bacteria</taxon>
        <taxon>Bacillati</taxon>
        <taxon>Actinomycetota</taxon>
        <taxon>Actinomycetes</taxon>
        <taxon>Mycobacteriales</taxon>
        <taxon>Nocardiaceae</taxon>
        <taxon>Rhodococcus</taxon>
    </lineage>
</organism>
<evidence type="ECO:0000256" key="4">
    <source>
        <dbReference type="ARBA" id="ARBA00022692"/>
    </source>
</evidence>
<protein>
    <submittedName>
        <fullName evidence="9">SNG1 family protein</fullName>
    </submittedName>
</protein>
<keyword evidence="5 7" id="KW-1133">Transmembrane helix</keyword>
<evidence type="ECO:0000259" key="8">
    <source>
        <dbReference type="Pfam" id="PF12051"/>
    </source>
</evidence>
<keyword evidence="6 7" id="KW-0472">Membrane</keyword>
<dbReference type="Pfam" id="PF12051">
    <property type="entry name" value="DUF3533"/>
    <property type="match status" value="1"/>
</dbReference>
<reference evidence="9 10" key="1">
    <citation type="journal article" date="2021" name="Microbiol. Resour. Announc.">
        <title>Complete Genome Sequences of Two Rhodococcus sp. Strains with Large and Linear Chromosomes, Isolated from Apple Rhizosphere.</title>
        <authorList>
            <person name="Benning S."/>
            <person name="Brugnone N."/>
            <person name="Siani R."/>
            <person name="Kublik S."/>
            <person name="Schloter M."/>
            <person name="Rad V."/>
        </authorList>
    </citation>
    <scope>NUCLEOTIDE SEQUENCE [LARGE SCALE GENOMIC DNA]</scope>
    <source>
        <strain evidence="9 10">R79</strain>
    </source>
</reference>
<name>A0A974VYU4_9NOCA</name>
<reference evidence="9 10" key="2">
    <citation type="journal article" date="2022" name="Arch. Microbiol.">
        <title>Rhodococcus pseudokoreensis sp. nov. isolated from the rhizosphere of young M26 apple rootstocks.</title>
        <authorList>
            <person name="Kampfer P."/>
            <person name="Glaeser S.P."/>
            <person name="Blom J."/>
            <person name="Wolf J."/>
            <person name="Benning S."/>
            <person name="Schloter M."/>
            <person name="Neumann-Schaal M."/>
        </authorList>
    </citation>
    <scope>NUCLEOTIDE SEQUENCE [LARGE SCALE GENOMIC DNA]</scope>
    <source>
        <strain evidence="9 10">R79</strain>
    </source>
</reference>
<evidence type="ECO:0000256" key="5">
    <source>
        <dbReference type="ARBA" id="ARBA00022989"/>
    </source>
</evidence>
<feature type="transmembrane region" description="Helical" evidence="7">
    <location>
        <begin position="287"/>
        <end position="307"/>
    </location>
</feature>
<dbReference type="PANTHER" id="PTHR43077">
    <property type="entry name" value="TRANSPORT PERMEASE YVFS-RELATED"/>
    <property type="match status" value="1"/>
</dbReference>
<gene>
    <name evidence="9" type="ORF">JWS13_04960</name>
</gene>
<comment type="similarity">
    <text evidence="2">Belongs to the ABC-2 integral membrane protein family.</text>
</comment>
<feature type="transmembrane region" description="Helical" evidence="7">
    <location>
        <begin position="319"/>
        <end position="343"/>
    </location>
</feature>
<accession>A0A974VYU4</accession>
<dbReference type="EMBL" id="CP070618">
    <property type="protein sequence ID" value="QSE88088.1"/>
    <property type="molecule type" value="Genomic_DNA"/>
</dbReference>